<dbReference type="InterPro" id="IPR001907">
    <property type="entry name" value="ClpP"/>
</dbReference>
<dbReference type="AlphaFoldDB" id="A0AAE4FV17"/>
<keyword evidence="8" id="KW-1185">Reference proteome</keyword>
<dbReference type="GO" id="GO:0006508">
    <property type="term" value="P:proteolysis"/>
    <property type="evidence" value="ECO:0007669"/>
    <property type="project" value="UniProtKB-KW"/>
</dbReference>
<evidence type="ECO:0000259" key="6">
    <source>
        <dbReference type="Pfam" id="PF01343"/>
    </source>
</evidence>
<dbReference type="Gene3D" id="6.20.330.10">
    <property type="match status" value="1"/>
</dbReference>
<keyword evidence="5" id="KW-0812">Transmembrane</keyword>
<evidence type="ECO:0000256" key="2">
    <source>
        <dbReference type="ARBA" id="ARBA00022670"/>
    </source>
</evidence>
<dbReference type="GO" id="GO:0004252">
    <property type="term" value="F:serine-type endopeptidase activity"/>
    <property type="evidence" value="ECO:0007669"/>
    <property type="project" value="InterPro"/>
</dbReference>
<feature type="domain" description="Peptidase S49" evidence="6">
    <location>
        <begin position="151"/>
        <end position="314"/>
    </location>
</feature>
<name>A0AAE4FV17_9CYAN</name>
<evidence type="ECO:0000256" key="4">
    <source>
        <dbReference type="ARBA" id="ARBA00022825"/>
    </source>
</evidence>
<dbReference type="PRINTS" id="PR00127">
    <property type="entry name" value="CLPPROTEASEP"/>
</dbReference>
<dbReference type="Proteomes" id="UP001268256">
    <property type="component" value="Unassembled WGS sequence"/>
</dbReference>
<sequence>MSKSGDPLPPFWPTTLRQMSSIFFGTFSLFMSLAVIGAGLTVLIVILGLILGGDQAKDSDPYEFISGTESSQQRILKININGPILGSPTEGNDPFNFGSLMGITYGYDIQADLKKAADDKTIKAVFLEITTPGGTIFGSQAIYDGIKAYQEKTGHPVYAFVEGLSASGGVWAMVGADKIYADYGSYVGSIGILGPNLTYYNQPTAINEGLLGGGVTTTGGIESVTISGGRGKDLGNPFRRPTPEELQQLQAGVDQEYSNFVNHVAQARQIKPETLRTKMGAMIFGNQQAQAYGLIDGTRNRPQTLEALAKAANIQGDYALVRIRPDRQSLLSQLLESSQTSIKEQQAWLNAQTCTLTQYRALAYYGNLHQHCQTLPPAQP</sequence>
<organism evidence="7 8">
    <name type="scientific">Pseudocalidococcus azoricus BACA0444</name>
    <dbReference type="NCBI Taxonomy" id="2918990"/>
    <lineage>
        <taxon>Bacteria</taxon>
        <taxon>Bacillati</taxon>
        <taxon>Cyanobacteriota</taxon>
        <taxon>Cyanophyceae</taxon>
        <taxon>Acaryochloridales</taxon>
        <taxon>Thermosynechococcaceae</taxon>
        <taxon>Pseudocalidococcus</taxon>
        <taxon>Pseudocalidococcus azoricus</taxon>
    </lineage>
</organism>
<dbReference type="PANTHER" id="PTHR42987">
    <property type="entry name" value="PEPTIDASE S49"/>
    <property type="match status" value="1"/>
</dbReference>
<comment type="caution">
    <text evidence="7">The sequence shown here is derived from an EMBL/GenBank/DDBJ whole genome shotgun (WGS) entry which is preliminary data.</text>
</comment>
<evidence type="ECO:0000313" key="8">
    <source>
        <dbReference type="Proteomes" id="UP001268256"/>
    </source>
</evidence>
<dbReference type="EMBL" id="JAVMIP010000028">
    <property type="protein sequence ID" value="MDS3862388.1"/>
    <property type="molecule type" value="Genomic_DNA"/>
</dbReference>
<dbReference type="PANTHER" id="PTHR42987:SF4">
    <property type="entry name" value="PROTEASE SOHB-RELATED"/>
    <property type="match status" value="1"/>
</dbReference>
<keyword evidence="5" id="KW-1133">Transmembrane helix</keyword>
<feature type="transmembrane region" description="Helical" evidence="5">
    <location>
        <begin position="20"/>
        <end position="51"/>
    </location>
</feature>
<dbReference type="Pfam" id="PF01343">
    <property type="entry name" value="Peptidase_S49"/>
    <property type="match status" value="1"/>
</dbReference>
<dbReference type="InterPro" id="IPR047272">
    <property type="entry name" value="S49_SppA_C"/>
</dbReference>
<keyword evidence="2" id="KW-0645">Protease</keyword>
<dbReference type="CDD" id="cd07023">
    <property type="entry name" value="S49_Sppa_N_C"/>
    <property type="match status" value="1"/>
</dbReference>
<evidence type="ECO:0000256" key="3">
    <source>
        <dbReference type="ARBA" id="ARBA00022801"/>
    </source>
</evidence>
<dbReference type="SUPFAM" id="SSF52096">
    <property type="entry name" value="ClpP/crotonase"/>
    <property type="match status" value="1"/>
</dbReference>
<dbReference type="RefSeq" id="WP_322879593.1">
    <property type="nucleotide sequence ID" value="NZ_JAVMIP010000028.1"/>
</dbReference>
<dbReference type="InterPro" id="IPR002142">
    <property type="entry name" value="Peptidase_S49"/>
</dbReference>
<comment type="similarity">
    <text evidence="1">Belongs to the peptidase S49 family.</text>
</comment>
<proteinExistence type="inferred from homology"/>
<dbReference type="EC" id="3.4.21.-" evidence="7"/>
<evidence type="ECO:0000313" key="7">
    <source>
        <dbReference type="EMBL" id="MDS3862388.1"/>
    </source>
</evidence>
<dbReference type="Gene3D" id="3.90.226.10">
    <property type="entry name" value="2-enoyl-CoA Hydratase, Chain A, domain 1"/>
    <property type="match status" value="1"/>
</dbReference>
<reference evidence="8" key="1">
    <citation type="submission" date="2023-07" db="EMBL/GenBank/DDBJ databases">
        <authorList>
            <person name="Luz R."/>
            <person name="Cordeiro R."/>
            <person name="Fonseca A."/>
            <person name="Goncalves V."/>
        </authorList>
    </citation>
    <scope>NUCLEOTIDE SEQUENCE [LARGE SCALE GENOMIC DNA]</scope>
    <source>
        <strain evidence="8">BACA0444</strain>
    </source>
</reference>
<dbReference type="InterPro" id="IPR029045">
    <property type="entry name" value="ClpP/crotonase-like_dom_sf"/>
</dbReference>
<protein>
    <submittedName>
        <fullName evidence="7">S49 family peptidase</fullName>
        <ecNumber evidence="7">3.4.21.-</ecNumber>
    </submittedName>
</protein>
<evidence type="ECO:0000256" key="1">
    <source>
        <dbReference type="ARBA" id="ARBA00008683"/>
    </source>
</evidence>
<gene>
    <name evidence="7" type="ORF">RIF25_16445</name>
</gene>
<evidence type="ECO:0000256" key="5">
    <source>
        <dbReference type="SAM" id="Phobius"/>
    </source>
</evidence>
<keyword evidence="4" id="KW-0720">Serine protease</keyword>
<keyword evidence="5" id="KW-0472">Membrane</keyword>
<accession>A0AAE4FV17</accession>
<dbReference type="GO" id="GO:0004176">
    <property type="term" value="F:ATP-dependent peptidase activity"/>
    <property type="evidence" value="ECO:0007669"/>
    <property type="project" value="InterPro"/>
</dbReference>
<keyword evidence="3 7" id="KW-0378">Hydrolase</keyword>